<protein>
    <recommendedName>
        <fullName evidence="3">Appr-1-p processing protein</fullName>
    </recommendedName>
</protein>
<evidence type="ECO:0000313" key="2">
    <source>
        <dbReference type="Proteomes" id="UP000216498"/>
    </source>
</evidence>
<evidence type="ECO:0008006" key="3">
    <source>
        <dbReference type="Google" id="ProtNLM"/>
    </source>
</evidence>
<organism evidence="1 2">
    <name type="scientific">Virgibacillus indicus</name>
    <dbReference type="NCBI Taxonomy" id="2024554"/>
    <lineage>
        <taxon>Bacteria</taxon>
        <taxon>Bacillati</taxon>
        <taxon>Bacillota</taxon>
        <taxon>Bacilli</taxon>
        <taxon>Bacillales</taxon>
        <taxon>Bacillaceae</taxon>
        <taxon>Virgibacillus</taxon>
    </lineage>
</organism>
<dbReference type="EMBL" id="NPMS01000001">
    <property type="protein sequence ID" value="OZU90583.1"/>
    <property type="molecule type" value="Genomic_DNA"/>
</dbReference>
<proteinExistence type="predicted"/>
<evidence type="ECO:0000313" key="1">
    <source>
        <dbReference type="EMBL" id="OZU90583.1"/>
    </source>
</evidence>
<dbReference type="Proteomes" id="UP000216498">
    <property type="component" value="Unassembled WGS sequence"/>
</dbReference>
<comment type="caution">
    <text evidence="1">The sequence shown here is derived from an EMBL/GenBank/DDBJ whole genome shotgun (WGS) entry which is preliminary data.</text>
</comment>
<reference evidence="1 2" key="1">
    <citation type="submission" date="2017-08" db="EMBL/GenBank/DDBJ databases">
        <title>Virgibacillus indicus sp. nov. and Virgibacillus profoundi sp. nov, two moderately halophilic bacteria isolated from marine sediment by using the Microfluidic Streak Plate.</title>
        <authorList>
            <person name="Xu B."/>
            <person name="Hu B."/>
            <person name="Wang J."/>
            <person name="Zhu Y."/>
            <person name="Huang L."/>
            <person name="Du W."/>
            <person name="Huang Y."/>
        </authorList>
    </citation>
    <scope>NUCLEOTIDE SEQUENCE [LARGE SCALE GENOMIC DNA]</scope>
    <source>
        <strain evidence="1 2">IO3-P2-C2</strain>
    </source>
</reference>
<gene>
    <name evidence="1" type="ORF">CIL03_05425</name>
</gene>
<dbReference type="OrthoDB" id="6194521at2"/>
<dbReference type="AlphaFoldDB" id="A0A265NF12"/>
<name>A0A265NF12_9BACI</name>
<accession>A0A265NF12</accession>
<keyword evidence="2" id="KW-1185">Reference proteome</keyword>
<dbReference type="RefSeq" id="WP_094884293.1">
    <property type="nucleotide sequence ID" value="NZ_NPMS01000001.1"/>
</dbReference>
<sequence>MLDKRILEELKNYVSKHITVTEFSLREAEAVFSPDIMKEEDLENYISAKRSASFAEVLFRFIDYKGYTDSDVYKKAGIDRKHFSKIRTNPAYRISKSSAVSLSIALKLNKKETEKLLHSAGFSLSNNDTFDLIIQFCLEQEIYDIDYVNQALDQFDLKPLISL</sequence>